<keyword evidence="1" id="KW-1133">Transmembrane helix</keyword>
<dbReference type="AlphaFoldDB" id="A0A1G2K7W0"/>
<dbReference type="Pfam" id="PF18893">
    <property type="entry name" value="DUF5652"/>
    <property type="match status" value="1"/>
</dbReference>
<feature type="transmembrane region" description="Helical" evidence="1">
    <location>
        <begin position="6"/>
        <end position="25"/>
    </location>
</feature>
<gene>
    <name evidence="3" type="ORF">A2847_02445</name>
</gene>
<reference evidence="3 4" key="1">
    <citation type="journal article" date="2016" name="Nat. Commun.">
        <title>Thousands of microbial genomes shed light on interconnected biogeochemical processes in an aquifer system.</title>
        <authorList>
            <person name="Anantharaman K."/>
            <person name="Brown C.T."/>
            <person name="Hug L.A."/>
            <person name="Sharon I."/>
            <person name="Castelle C.J."/>
            <person name="Probst A.J."/>
            <person name="Thomas B.C."/>
            <person name="Singh A."/>
            <person name="Wilkins M.J."/>
            <person name="Karaoz U."/>
            <person name="Brodie E.L."/>
            <person name="Williams K.H."/>
            <person name="Hubbard S.S."/>
            <person name="Banfield J.F."/>
        </authorList>
    </citation>
    <scope>NUCLEOTIDE SEQUENCE [LARGE SCALE GENOMIC DNA]</scope>
</reference>
<feature type="domain" description="DUF5652" evidence="2">
    <location>
        <begin position="9"/>
        <end position="64"/>
    </location>
</feature>
<dbReference type="Proteomes" id="UP000178574">
    <property type="component" value="Unassembled WGS sequence"/>
</dbReference>
<comment type="caution">
    <text evidence="3">The sequence shown here is derived from an EMBL/GenBank/DDBJ whole genome shotgun (WGS) entry which is preliminary data.</text>
</comment>
<evidence type="ECO:0000313" key="3">
    <source>
        <dbReference type="EMBL" id="OGZ95455.1"/>
    </source>
</evidence>
<dbReference type="EMBL" id="MHQD01000033">
    <property type="protein sequence ID" value="OGZ95455.1"/>
    <property type="molecule type" value="Genomic_DNA"/>
</dbReference>
<protein>
    <recommendedName>
        <fullName evidence="2">DUF5652 domain-containing protein</fullName>
    </recommendedName>
</protein>
<sequence length="66" mass="7683">MNWIVPLGILIFSLVIVWSVVWKGMALWKAARQGDKIWFVILLFVNTLGILEILYIYVFSKKSKLV</sequence>
<evidence type="ECO:0000259" key="2">
    <source>
        <dbReference type="Pfam" id="PF18893"/>
    </source>
</evidence>
<feature type="transmembrane region" description="Helical" evidence="1">
    <location>
        <begin position="37"/>
        <end position="58"/>
    </location>
</feature>
<keyword evidence="1" id="KW-0812">Transmembrane</keyword>
<dbReference type="InterPro" id="IPR043712">
    <property type="entry name" value="DUF5652"/>
</dbReference>
<proteinExistence type="predicted"/>
<keyword evidence="1" id="KW-0472">Membrane</keyword>
<evidence type="ECO:0000313" key="4">
    <source>
        <dbReference type="Proteomes" id="UP000178574"/>
    </source>
</evidence>
<evidence type="ECO:0000256" key="1">
    <source>
        <dbReference type="SAM" id="Phobius"/>
    </source>
</evidence>
<organism evidence="3 4">
    <name type="scientific">Candidatus Sungbacteria bacterium RIFCSPHIGHO2_01_FULL_50_25</name>
    <dbReference type="NCBI Taxonomy" id="1802265"/>
    <lineage>
        <taxon>Bacteria</taxon>
        <taxon>Candidatus Sungiibacteriota</taxon>
    </lineage>
</organism>
<accession>A0A1G2K7W0</accession>
<name>A0A1G2K7W0_9BACT</name>